<accession>A0A7W7W614</accession>
<gene>
    <name evidence="3" type="ORF">F4561_005230</name>
</gene>
<protein>
    <submittedName>
        <fullName evidence="3">Flp pilus assembly protein CpaB</fullName>
    </submittedName>
</protein>
<evidence type="ECO:0000259" key="2">
    <source>
        <dbReference type="SMART" id="SM00858"/>
    </source>
</evidence>
<name>A0A7W7W614_9ACTN</name>
<dbReference type="SMART" id="SM00858">
    <property type="entry name" value="SAF"/>
    <property type="match status" value="1"/>
</dbReference>
<feature type="domain" description="SAF" evidence="2">
    <location>
        <begin position="55"/>
        <end position="117"/>
    </location>
</feature>
<reference evidence="3 4" key="1">
    <citation type="submission" date="2020-08" db="EMBL/GenBank/DDBJ databases">
        <title>Sequencing the genomes of 1000 actinobacteria strains.</title>
        <authorList>
            <person name="Klenk H.-P."/>
        </authorList>
    </citation>
    <scope>NUCLEOTIDE SEQUENCE [LARGE SCALE GENOMIC DNA]</scope>
    <source>
        <strain evidence="3 4">DSM 102030</strain>
    </source>
</reference>
<dbReference type="CDD" id="cd11614">
    <property type="entry name" value="SAF_CpaB_FlgA_like"/>
    <property type="match status" value="1"/>
</dbReference>
<comment type="caution">
    <text evidence="3">The sequence shown here is derived from an EMBL/GenBank/DDBJ whole genome shotgun (WGS) entry which is preliminary data.</text>
</comment>
<evidence type="ECO:0000313" key="4">
    <source>
        <dbReference type="Proteomes" id="UP000523007"/>
    </source>
</evidence>
<dbReference type="Pfam" id="PF08666">
    <property type="entry name" value="SAF"/>
    <property type="match status" value="1"/>
</dbReference>
<feature type="region of interest" description="Disordered" evidence="1">
    <location>
        <begin position="155"/>
        <end position="180"/>
    </location>
</feature>
<organism evidence="3 4">
    <name type="scientific">Lipingzhangella halophila</name>
    <dbReference type="NCBI Taxonomy" id="1783352"/>
    <lineage>
        <taxon>Bacteria</taxon>
        <taxon>Bacillati</taxon>
        <taxon>Actinomycetota</taxon>
        <taxon>Actinomycetes</taxon>
        <taxon>Streptosporangiales</taxon>
        <taxon>Nocardiopsidaceae</taxon>
        <taxon>Lipingzhangella</taxon>
    </lineage>
</organism>
<dbReference type="Proteomes" id="UP000523007">
    <property type="component" value="Unassembled WGS sequence"/>
</dbReference>
<dbReference type="EMBL" id="JACHJT010000001">
    <property type="protein sequence ID" value="MBB4934410.1"/>
    <property type="molecule type" value="Genomic_DNA"/>
</dbReference>
<evidence type="ECO:0000313" key="3">
    <source>
        <dbReference type="EMBL" id="MBB4934410.1"/>
    </source>
</evidence>
<keyword evidence="4" id="KW-1185">Reference proteome</keyword>
<sequence>MRPAKGASPGGGESSQLRLAAPRRQWMRHAGAAAVIALGAGIGVGWDALSQEERVPVVTAATDLPAGHVLGDDDIAVAHVTGMDSAHVVDAREADVAGQRLALPVAEGAPLSEGVLGSEAAFPGANEAVVAAALAPGALPASASEGSHVAIITDASGQAPQPGDENAGEPSQSSGDHGRAVDGRVHTIEKSEDAEPGVDAVVELVVSAGDAAHVARAAGEQTLRLVVVAEEGT</sequence>
<dbReference type="AlphaFoldDB" id="A0A7W7W614"/>
<proteinExistence type="predicted"/>
<dbReference type="InterPro" id="IPR013974">
    <property type="entry name" value="SAF"/>
</dbReference>
<dbReference type="RefSeq" id="WP_184582450.1">
    <property type="nucleotide sequence ID" value="NZ_JACHJT010000001.1"/>
</dbReference>
<evidence type="ECO:0000256" key="1">
    <source>
        <dbReference type="SAM" id="MobiDB-lite"/>
    </source>
</evidence>